<keyword evidence="1 6" id="KW-0963">Cytoplasm</keyword>
<evidence type="ECO:0000313" key="8">
    <source>
        <dbReference type="EMBL" id="REE05752.1"/>
    </source>
</evidence>
<keyword evidence="9" id="KW-1185">Reference proteome</keyword>
<gene>
    <name evidence="8" type="ORF">C7460_101271</name>
</gene>
<dbReference type="OrthoDB" id="5383291at2"/>
<proteinExistence type="inferred from homology"/>
<dbReference type="PROSITE" id="PS01131">
    <property type="entry name" value="RRNA_A_DIMETH"/>
    <property type="match status" value="1"/>
</dbReference>
<evidence type="ECO:0000256" key="4">
    <source>
        <dbReference type="ARBA" id="ARBA00022691"/>
    </source>
</evidence>
<evidence type="ECO:0000256" key="5">
    <source>
        <dbReference type="ARBA" id="ARBA00022694"/>
    </source>
</evidence>
<comment type="similarity">
    <text evidence="6">Belongs to the methyltransferase superfamily. tRNA (adenine-N(6)-)-methyltransferase family.</text>
</comment>
<dbReference type="InterPro" id="IPR029063">
    <property type="entry name" value="SAM-dependent_MTases_sf"/>
</dbReference>
<dbReference type="InterPro" id="IPR022882">
    <property type="entry name" value="tRNA_adenine-N6_MeTrfase"/>
</dbReference>
<keyword evidence="3 6" id="KW-0808">Transferase</keyword>
<dbReference type="GO" id="GO:0016430">
    <property type="term" value="F:tRNA (adenine-N6)-methyltransferase activity"/>
    <property type="evidence" value="ECO:0007669"/>
    <property type="project" value="UniProtKB-UniRule"/>
</dbReference>
<dbReference type="Proteomes" id="UP000256779">
    <property type="component" value="Unassembled WGS sequence"/>
</dbReference>
<dbReference type="Pfam" id="PF05175">
    <property type="entry name" value="MTS"/>
    <property type="match status" value="1"/>
</dbReference>
<keyword evidence="2 6" id="KW-0489">Methyltransferase</keyword>
<evidence type="ECO:0000256" key="1">
    <source>
        <dbReference type="ARBA" id="ARBA00022490"/>
    </source>
</evidence>
<dbReference type="SUPFAM" id="SSF53335">
    <property type="entry name" value="S-adenosyl-L-methionine-dependent methyltransferases"/>
    <property type="match status" value="1"/>
</dbReference>
<protein>
    <recommendedName>
        <fullName evidence="6">tRNA1(Val) (adenine(37)-N6)-methyltransferase</fullName>
        <ecNumber evidence="6">2.1.1.223</ecNumber>
    </recommendedName>
    <alternativeName>
        <fullName evidence="6">tRNA m6A37 methyltransferase</fullName>
    </alternativeName>
</protein>
<dbReference type="GO" id="GO:0005737">
    <property type="term" value="C:cytoplasm"/>
    <property type="evidence" value="ECO:0007669"/>
    <property type="project" value="UniProtKB-SubCell"/>
</dbReference>
<keyword evidence="5 6" id="KW-0819">tRNA processing</keyword>
<evidence type="ECO:0000256" key="2">
    <source>
        <dbReference type="ARBA" id="ARBA00022603"/>
    </source>
</evidence>
<comment type="caution">
    <text evidence="8">The sequence shown here is derived from an EMBL/GenBank/DDBJ whole genome shotgun (WGS) entry which is preliminary data.</text>
</comment>
<dbReference type="EMBL" id="QREG01000001">
    <property type="protein sequence ID" value="REE05752.1"/>
    <property type="molecule type" value="Genomic_DNA"/>
</dbReference>
<reference evidence="8 9" key="1">
    <citation type="submission" date="2018-07" db="EMBL/GenBank/DDBJ databases">
        <title>Genomic Encyclopedia of Type Strains, Phase IV (KMG-IV): sequencing the most valuable type-strain genomes for metagenomic binning, comparative biology and taxonomic classification.</title>
        <authorList>
            <person name="Goeker M."/>
        </authorList>
    </citation>
    <scope>NUCLEOTIDE SEQUENCE [LARGE SCALE GENOMIC DNA]</scope>
    <source>
        <strain evidence="8 9">DSM 4134</strain>
    </source>
</reference>
<dbReference type="InterPro" id="IPR020596">
    <property type="entry name" value="rRNA_Ade_Mease_Trfase_CS"/>
</dbReference>
<dbReference type="RefSeq" id="WP_115866256.1">
    <property type="nucleotide sequence ID" value="NZ_QREG01000001.1"/>
</dbReference>
<dbReference type="InterPro" id="IPR007848">
    <property type="entry name" value="Small_mtfrase_dom"/>
</dbReference>
<dbReference type="Gene3D" id="3.40.50.150">
    <property type="entry name" value="Vaccinia Virus protein VP39"/>
    <property type="match status" value="1"/>
</dbReference>
<organism evidence="8 9">
    <name type="scientific">Marinoscillum furvescens DSM 4134</name>
    <dbReference type="NCBI Taxonomy" id="1122208"/>
    <lineage>
        <taxon>Bacteria</taxon>
        <taxon>Pseudomonadati</taxon>
        <taxon>Bacteroidota</taxon>
        <taxon>Cytophagia</taxon>
        <taxon>Cytophagales</taxon>
        <taxon>Reichenbachiellaceae</taxon>
        <taxon>Marinoscillum</taxon>
    </lineage>
</organism>
<evidence type="ECO:0000313" key="9">
    <source>
        <dbReference type="Proteomes" id="UP000256779"/>
    </source>
</evidence>
<comment type="catalytic activity">
    <reaction evidence="6">
        <text>adenosine(37) in tRNA1(Val) + S-adenosyl-L-methionine = N(6)-methyladenosine(37) in tRNA1(Val) + S-adenosyl-L-homocysteine + H(+)</text>
        <dbReference type="Rhea" id="RHEA:43160"/>
        <dbReference type="Rhea" id="RHEA-COMP:10369"/>
        <dbReference type="Rhea" id="RHEA-COMP:10370"/>
        <dbReference type="ChEBI" id="CHEBI:15378"/>
        <dbReference type="ChEBI" id="CHEBI:57856"/>
        <dbReference type="ChEBI" id="CHEBI:59789"/>
        <dbReference type="ChEBI" id="CHEBI:74411"/>
        <dbReference type="ChEBI" id="CHEBI:74449"/>
        <dbReference type="EC" id="2.1.1.223"/>
    </reaction>
</comment>
<evidence type="ECO:0000259" key="7">
    <source>
        <dbReference type="Pfam" id="PF05175"/>
    </source>
</evidence>
<dbReference type="InterPro" id="IPR050210">
    <property type="entry name" value="tRNA_Adenine-N(6)_MTase"/>
</dbReference>
<dbReference type="AlphaFoldDB" id="A0A3D9LKH9"/>
<dbReference type="GO" id="GO:0008033">
    <property type="term" value="P:tRNA processing"/>
    <property type="evidence" value="ECO:0007669"/>
    <property type="project" value="UniProtKB-UniRule"/>
</dbReference>
<dbReference type="GO" id="GO:0000179">
    <property type="term" value="F:rRNA (adenine-N6,N6-)-dimethyltransferase activity"/>
    <property type="evidence" value="ECO:0007669"/>
    <property type="project" value="InterPro"/>
</dbReference>
<accession>A0A3D9LKH9</accession>
<sequence length="237" mass="25973">MPNSYFQFKQFRIEQGGTAMKVTTEGCVLGAWVSKVAVGSGNVLDIGAGTGLLSLMVAQKLPDVEVHAVELDATAAEQARQNFEASPWNDRLVLHEGPVQDQVFADAFELIISNPPFFNDSLRSPQEAINLARHDSSLSQTDLLTAISRLLSSTGTAFVLYPEREALRFAELAVQQGFFVCARLDIYNSPGSKKLRTIVGLSKANRPMHQAALHIKSPTGGYTMDFVALLKDYYLHL</sequence>
<dbReference type="PANTHER" id="PTHR47739:SF1">
    <property type="entry name" value="TRNA1(VAL) (ADENINE(37)-N6)-METHYLTRANSFERASE"/>
    <property type="match status" value="1"/>
</dbReference>
<name>A0A3D9LKH9_MARFU</name>
<comment type="subcellular location">
    <subcellularLocation>
        <location evidence="6">Cytoplasm</location>
    </subcellularLocation>
</comment>
<dbReference type="PANTHER" id="PTHR47739">
    <property type="entry name" value="TRNA1(VAL) (ADENINE(37)-N6)-METHYLTRANSFERASE"/>
    <property type="match status" value="1"/>
</dbReference>
<feature type="domain" description="Methyltransferase small" evidence="7">
    <location>
        <begin position="39"/>
        <end position="121"/>
    </location>
</feature>
<dbReference type="CDD" id="cd02440">
    <property type="entry name" value="AdoMet_MTases"/>
    <property type="match status" value="1"/>
</dbReference>
<evidence type="ECO:0000256" key="3">
    <source>
        <dbReference type="ARBA" id="ARBA00022679"/>
    </source>
</evidence>
<keyword evidence="4 6" id="KW-0949">S-adenosyl-L-methionine</keyword>
<dbReference type="EC" id="2.1.1.223" evidence="6"/>
<dbReference type="HAMAP" id="MF_01872">
    <property type="entry name" value="tRNA_methyltr_YfiC"/>
    <property type="match status" value="1"/>
</dbReference>
<evidence type="ECO:0000256" key="6">
    <source>
        <dbReference type="HAMAP-Rule" id="MF_01872"/>
    </source>
</evidence>
<comment type="function">
    <text evidence="6">Specifically methylates the adenine in position 37 of tRNA(1)(Val) (anticodon cmo5UAC).</text>
</comment>